<dbReference type="AlphaFoldDB" id="A0A9D4GIK6"/>
<accession>A0A9D4GIK6</accession>
<reference evidence="1" key="1">
    <citation type="journal article" date="2019" name="bioRxiv">
        <title>The Genome of the Zebra Mussel, Dreissena polymorpha: A Resource for Invasive Species Research.</title>
        <authorList>
            <person name="McCartney M.A."/>
            <person name="Auch B."/>
            <person name="Kono T."/>
            <person name="Mallez S."/>
            <person name="Zhang Y."/>
            <person name="Obille A."/>
            <person name="Becker A."/>
            <person name="Abrahante J.E."/>
            <person name="Garbe J."/>
            <person name="Badalamenti J.P."/>
            <person name="Herman A."/>
            <person name="Mangelson H."/>
            <person name="Liachko I."/>
            <person name="Sullivan S."/>
            <person name="Sone E.D."/>
            <person name="Koren S."/>
            <person name="Silverstein K.A.T."/>
            <person name="Beckman K.B."/>
            <person name="Gohl D.M."/>
        </authorList>
    </citation>
    <scope>NUCLEOTIDE SEQUENCE</scope>
    <source>
        <strain evidence="1">Duluth1</strain>
        <tissue evidence="1">Whole animal</tissue>
    </source>
</reference>
<dbReference type="Proteomes" id="UP000828390">
    <property type="component" value="Unassembled WGS sequence"/>
</dbReference>
<protein>
    <submittedName>
        <fullName evidence="1">Uncharacterized protein</fullName>
    </submittedName>
</protein>
<reference evidence="1" key="2">
    <citation type="submission" date="2020-11" db="EMBL/GenBank/DDBJ databases">
        <authorList>
            <person name="McCartney M.A."/>
            <person name="Auch B."/>
            <person name="Kono T."/>
            <person name="Mallez S."/>
            <person name="Becker A."/>
            <person name="Gohl D.M."/>
            <person name="Silverstein K.A.T."/>
            <person name="Koren S."/>
            <person name="Bechman K.B."/>
            <person name="Herman A."/>
            <person name="Abrahante J.E."/>
            <person name="Garbe J."/>
        </authorList>
    </citation>
    <scope>NUCLEOTIDE SEQUENCE</scope>
    <source>
        <strain evidence="1">Duluth1</strain>
        <tissue evidence="1">Whole animal</tissue>
    </source>
</reference>
<gene>
    <name evidence="1" type="ORF">DPMN_143142</name>
</gene>
<dbReference type="EMBL" id="JAIWYP010000006">
    <property type="protein sequence ID" value="KAH3814637.1"/>
    <property type="molecule type" value="Genomic_DNA"/>
</dbReference>
<evidence type="ECO:0000313" key="2">
    <source>
        <dbReference type="Proteomes" id="UP000828390"/>
    </source>
</evidence>
<comment type="caution">
    <text evidence="1">The sequence shown here is derived from an EMBL/GenBank/DDBJ whole genome shotgun (WGS) entry which is preliminary data.</text>
</comment>
<keyword evidence="2" id="KW-1185">Reference proteome</keyword>
<organism evidence="1 2">
    <name type="scientific">Dreissena polymorpha</name>
    <name type="common">Zebra mussel</name>
    <name type="synonym">Mytilus polymorpha</name>
    <dbReference type="NCBI Taxonomy" id="45954"/>
    <lineage>
        <taxon>Eukaryota</taxon>
        <taxon>Metazoa</taxon>
        <taxon>Spiralia</taxon>
        <taxon>Lophotrochozoa</taxon>
        <taxon>Mollusca</taxon>
        <taxon>Bivalvia</taxon>
        <taxon>Autobranchia</taxon>
        <taxon>Heteroconchia</taxon>
        <taxon>Euheterodonta</taxon>
        <taxon>Imparidentia</taxon>
        <taxon>Neoheterodontei</taxon>
        <taxon>Myida</taxon>
        <taxon>Dreissenoidea</taxon>
        <taxon>Dreissenidae</taxon>
        <taxon>Dreissena</taxon>
    </lineage>
</organism>
<sequence length="65" mass="7217">MFGSRDDCTCLINRAARRSSPIRPSSDDEVKPLSTYGQLPFRLAILQENLLRVTLTLVLTCSSSC</sequence>
<evidence type="ECO:0000313" key="1">
    <source>
        <dbReference type="EMBL" id="KAH3814637.1"/>
    </source>
</evidence>
<name>A0A9D4GIK6_DREPO</name>
<proteinExistence type="predicted"/>